<evidence type="ECO:0000313" key="5">
    <source>
        <dbReference type="RefSeq" id="XP_021296231.1"/>
    </source>
</evidence>
<evidence type="ECO:0000313" key="3">
    <source>
        <dbReference type="RefSeq" id="XP_021296228.1"/>
    </source>
</evidence>
<reference evidence="3 4" key="1">
    <citation type="submission" date="2025-04" db="UniProtKB">
        <authorList>
            <consortium name="RefSeq"/>
        </authorList>
    </citation>
    <scope>IDENTIFICATION</scope>
    <source>
        <tissue evidence="3 4">Leaf</tissue>
    </source>
</reference>
<feature type="compositionally biased region" description="Basic and acidic residues" evidence="1">
    <location>
        <begin position="1462"/>
        <end position="1472"/>
    </location>
</feature>
<evidence type="ECO:0000313" key="4">
    <source>
        <dbReference type="RefSeq" id="XP_021296229.1"/>
    </source>
</evidence>
<organism evidence="2 4">
    <name type="scientific">Herrania umbratica</name>
    <dbReference type="NCBI Taxonomy" id="108875"/>
    <lineage>
        <taxon>Eukaryota</taxon>
        <taxon>Viridiplantae</taxon>
        <taxon>Streptophyta</taxon>
        <taxon>Embryophyta</taxon>
        <taxon>Tracheophyta</taxon>
        <taxon>Spermatophyta</taxon>
        <taxon>Magnoliopsida</taxon>
        <taxon>eudicotyledons</taxon>
        <taxon>Gunneridae</taxon>
        <taxon>Pentapetalae</taxon>
        <taxon>rosids</taxon>
        <taxon>malvids</taxon>
        <taxon>Malvales</taxon>
        <taxon>Malvaceae</taxon>
        <taxon>Byttnerioideae</taxon>
        <taxon>Herrania</taxon>
    </lineage>
</organism>
<keyword evidence="2" id="KW-1185">Reference proteome</keyword>
<name>A0A6J1BD02_9ROSI</name>
<proteinExistence type="predicted"/>
<feature type="region of interest" description="Disordered" evidence="1">
    <location>
        <begin position="610"/>
        <end position="631"/>
    </location>
</feature>
<accession>A0A6J1BD02</accession>
<feature type="compositionally biased region" description="Basic and acidic residues" evidence="1">
    <location>
        <begin position="1361"/>
        <end position="1382"/>
    </location>
</feature>
<dbReference type="PANTHER" id="PTHR34536:SF4">
    <property type="entry name" value="BTZ DOMAIN-CONTAINING PROTEIN"/>
    <property type="match status" value="1"/>
</dbReference>
<feature type="compositionally biased region" description="Basic and acidic residues" evidence="1">
    <location>
        <begin position="610"/>
        <end position="628"/>
    </location>
</feature>
<feature type="compositionally biased region" description="Polar residues" evidence="1">
    <location>
        <begin position="807"/>
        <end position="821"/>
    </location>
</feature>
<feature type="compositionally biased region" description="Basic and acidic residues" evidence="1">
    <location>
        <begin position="1336"/>
        <end position="1349"/>
    </location>
</feature>
<evidence type="ECO:0000256" key="1">
    <source>
        <dbReference type="SAM" id="MobiDB-lite"/>
    </source>
</evidence>
<feature type="region of interest" description="Disordered" evidence="1">
    <location>
        <begin position="1025"/>
        <end position="1050"/>
    </location>
</feature>
<dbReference type="RefSeq" id="XP_021296228.1">
    <property type="nucleotide sequence ID" value="XM_021440553.1"/>
</dbReference>
<dbReference type="RefSeq" id="XP_021296232.1">
    <property type="nucleotide sequence ID" value="XM_021440557.1"/>
</dbReference>
<feature type="region of interest" description="Disordered" evidence="1">
    <location>
        <begin position="692"/>
        <end position="714"/>
    </location>
</feature>
<evidence type="ECO:0000313" key="6">
    <source>
        <dbReference type="RefSeq" id="XP_021296232.1"/>
    </source>
</evidence>
<gene>
    <name evidence="3 4 5 6" type="primary">LOC110425628</name>
</gene>
<feature type="compositionally biased region" description="Polar residues" evidence="1">
    <location>
        <begin position="847"/>
        <end position="864"/>
    </location>
</feature>
<protein>
    <submittedName>
        <fullName evidence="3 4">Uncharacterized protein LOC110425628 isoform X1</fullName>
    </submittedName>
</protein>
<feature type="compositionally biased region" description="Basic and acidic residues" evidence="1">
    <location>
        <begin position="1420"/>
        <end position="1434"/>
    </location>
</feature>
<feature type="compositionally biased region" description="Low complexity" evidence="1">
    <location>
        <begin position="65"/>
        <end position="74"/>
    </location>
</feature>
<feature type="compositionally biased region" description="Basic and acidic residues" evidence="1">
    <location>
        <begin position="1025"/>
        <end position="1046"/>
    </location>
</feature>
<dbReference type="Proteomes" id="UP000504621">
    <property type="component" value="Unplaced"/>
</dbReference>
<sequence>MSVSGNEETGVKPSVGQFSEYSAGIPIKKRRFPLIWTSSEQTEDSPSLPTENNSEQKGFSSPLQGSATSNASTVAASSNTGGVLMSSNIGGVLASSNISVVGVSSNTSGVAASSNSSGVAASSNASGVATSSNANAGSVATSSNANAGSVAASSYAVSVAASSNASCVAASSNASCVAASSNASCVAASSNAVSVAVSCNASCVAASSHASSVTAGSSASCAVETSKPNSVAASFSNASSIAASVSSFSDASGKTVPEKEKRSSDGTNGSMVQGNNNLLRVKLEEQSFPVNSRSLADIDSKGKHVATGVDGDNIIRKSAKPELDLVGGDSLTLNVGKDVYSQQNVDGKFRSELPTVSGNPGLSLGLGEHLVSAMASGNNEHDCLEHEKAEPVSLNLSLSKGEFSTQLRNSNVQPNSIGANMLADRSNWDLNTTMDAWEGPASNDGASQKTTHMDAIKPLLCSGGMTGTSMPTQQQRVHEVEHRIKIAMSSTLSSQQYNTEDSLCLGLTTPYLHLNSNEKHSSTSAKEDLLKVMANINLPAESVPVSNLTVSNFKPVKSEPLDESIKTNSAAVKADPIGLLNIVPMKHELVDRSSSESSKSSALKLVDVRSVKPEPVHEDNRETPKRMEGSLNQSDEQILHPLNITTVPTSSDLSLHGDASNHVEHFIQAKETESSGEGQVASKMISSVGHDVNESNISGKIDNSNSENKSVEDPDNCRLKFMAVQPSESRGMVEGSVSDEEKINLSGDILEDSYGSGYESDGNRDLAPAIDMEHDGRAEDDFEDGEVRETVENTEIEAPICEGQEAGNGNNGDTGYKNSDSVWFVGDNKPSSSSVSGKETHGEDAGKTSNDSTNECIDTSVNRDSNTEADKEACLQDSSAVEMPSSPADKMRPNKAMPRKPLDLSEKKDAVGGQDGEQTSILASDSSQGTSVTIGQGADNAQKSESKGKSNSVLPKVEAFLSGDDAGKDASNAGNRSRIINLSRALNQSSPGRTRSISGRTLQSRVGRERLLDVALEGDKFHPRGRDEVYGDGSHRFSRERHHDQPSRNPRISFMRGRGRVSSWIDTLRGGRDSERNFASEFYNGPTEFRVVRHKYASAVSDADLDFSSYNNGQDGAYFGPGQSGRKILSDNSSIFPHVHPRRRSPGGRDGPASRGLPMVRRVPRNLSPSRCIGEDGSESVGLRHMRGFADDHTDPMFARSQPSFEGLDGPFVRGNRDFSSVQRRGLPRIRSKSPTRPRTRSPGPWPSPRRRSPDEFGGPLELPHRRSPIYRVDRIRSPDRPCFAGEMVLRRHGSPQYLSRPNDLRDMDPGRDHGHPRSGIPNRSPAGRILLRNSRRLDLVDPRERNDGDDYFGGPMPSGRFHELATDGNADERRRYGDRRGPVRSFRPPYSGADSENFHLNGEGGPRSFRFCPEDDPELHERGNLREREFDRRLKNRPGNAPRRTRNIEEEGNFRHGGQVWHDDGFDDMSRVKRKRF</sequence>
<feature type="region of interest" description="Disordered" evidence="1">
    <location>
        <begin position="1192"/>
        <end position="1265"/>
    </location>
</feature>
<feature type="compositionally biased region" description="Polar residues" evidence="1">
    <location>
        <begin position="916"/>
        <end position="941"/>
    </location>
</feature>
<dbReference type="RefSeq" id="XP_021296231.1">
    <property type="nucleotide sequence ID" value="XM_021440556.1"/>
</dbReference>
<feature type="region of interest" description="Disordered" evidence="1">
    <location>
        <begin position="1294"/>
        <end position="1478"/>
    </location>
</feature>
<feature type="region of interest" description="Disordered" evidence="1">
    <location>
        <begin position="250"/>
        <end position="273"/>
    </location>
</feature>
<evidence type="ECO:0000313" key="2">
    <source>
        <dbReference type="Proteomes" id="UP000504621"/>
    </source>
</evidence>
<feature type="compositionally biased region" description="Basic residues" evidence="1">
    <location>
        <begin position="1226"/>
        <end position="1240"/>
    </location>
</feature>
<dbReference type="PANTHER" id="PTHR34536">
    <property type="entry name" value="DENTIN SIALOPHOSPHOPROTEIN-LIKE PROTEIN"/>
    <property type="match status" value="1"/>
</dbReference>
<feature type="compositionally biased region" description="Polar residues" evidence="1">
    <location>
        <begin position="694"/>
        <end position="708"/>
    </location>
</feature>
<feature type="region of interest" description="Disordered" evidence="1">
    <location>
        <begin position="1134"/>
        <end position="1179"/>
    </location>
</feature>
<feature type="compositionally biased region" description="Polar residues" evidence="1">
    <location>
        <begin position="36"/>
        <end position="64"/>
    </location>
</feature>
<feature type="region of interest" description="Disordered" evidence="1">
    <location>
        <begin position="36"/>
        <end position="74"/>
    </location>
</feature>
<feature type="region of interest" description="Disordered" evidence="1">
    <location>
        <begin position="794"/>
        <end position="955"/>
    </location>
</feature>
<feature type="compositionally biased region" description="Basic and acidic residues" evidence="1">
    <location>
        <begin position="865"/>
        <end position="874"/>
    </location>
</feature>
<feature type="compositionally biased region" description="Basic and acidic residues" evidence="1">
    <location>
        <begin position="900"/>
        <end position="910"/>
    </location>
</feature>
<dbReference type="OrthoDB" id="758862at2759"/>
<feature type="compositionally biased region" description="Basic and acidic residues" evidence="1">
    <location>
        <begin position="1303"/>
        <end position="1316"/>
    </location>
</feature>
<dbReference type="GeneID" id="110425628"/>
<dbReference type="RefSeq" id="XP_021296229.1">
    <property type="nucleotide sequence ID" value="XM_021440554.1"/>
</dbReference>